<evidence type="ECO:0000313" key="2">
    <source>
        <dbReference type="EMBL" id="TWF90446.1"/>
    </source>
</evidence>
<dbReference type="Pfam" id="PF05345">
    <property type="entry name" value="He_PIG"/>
    <property type="match status" value="3"/>
</dbReference>
<dbReference type="EMBL" id="VIWT01000003">
    <property type="protein sequence ID" value="TWF90446.1"/>
    <property type="molecule type" value="Genomic_DNA"/>
</dbReference>
<dbReference type="AlphaFoldDB" id="A0A561TTK1"/>
<reference evidence="2 3" key="1">
    <citation type="submission" date="2019-06" db="EMBL/GenBank/DDBJ databases">
        <title>Sequencing the genomes of 1000 actinobacteria strains.</title>
        <authorList>
            <person name="Klenk H.-P."/>
        </authorList>
    </citation>
    <scope>NUCLEOTIDE SEQUENCE [LARGE SCALE GENOMIC DNA]</scope>
    <source>
        <strain evidence="2 3">DSM 44826</strain>
    </source>
</reference>
<evidence type="ECO:0000313" key="3">
    <source>
        <dbReference type="Proteomes" id="UP000317940"/>
    </source>
</evidence>
<dbReference type="OrthoDB" id="53191at2"/>
<dbReference type="GO" id="GO:0005975">
    <property type="term" value="P:carbohydrate metabolic process"/>
    <property type="evidence" value="ECO:0007669"/>
    <property type="project" value="UniProtKB-ARBA"/>
</dbReference>
<comment type="caution">
    <text evidence="2">The sequence shown here is derived from an EMBL/GenBank/DDBJ whole genome shotgun (WGS) entry which is preliminary data.</text>
</comment>
<keyword evidence="1" id="KW-0732">Signal</keyword>
<dbReference type="SUPFAM" id="SSF49313">
    <property type="entry name" value="Cadherin-like"/>
    <property type="match status" value="3"/>
</dbReference>
<gene>
    <name evidence="2" type="ORF">FHX73_13493</name>
</gene>
<dbReference type="InterPro" id="IPR015919">
    <property type="entry name" value="Cadherin-like_sf"/>
</dbReference>
<evidence type="ECO:0000256" key="1">
    <source>
        <dbReference type="SAM" id="SignalP"/>
    </source>
</evidence>
<dbReference type="RefSeq" id="WP_145909644.1">
    <property type="nucleotide sequence ID" value="NZ_BAAAMZ010000001.1"/>
</dbReference>
<dbReference type="Proteomes" id="UP000317940">
    <property type="component" value="Unassembled WGS sequence"/>
</dbReference>
<accession>A0A561TTK1</accession>
<dbReference type="GO" id="GO:0005509">
    <property type="term" value="F:calcium ion binding"/>
    <property type="evidence" value="ECO:0007669"/>
    <property type="project" value="InterPro"/>
</dbReference>
<proteinExistence type="predicted"/>
<dbReference type="InterPro" id="IPR013783">
    <property type="entry name" value="Ig-like_fold"/>
</dbReference>
<organism evidence="2 3">
    <name type="scientific">Kitasatospora viridis</name>
    <dbReference type="NCBI Taxonomy" id="281105"/>
    <lineage>
        <taxon>Bacteria</taxon>
        <taxon>Bacillati</taxon>
        <taxon>Actinomycetota</taxon>
        <taxon>Actinomycetes</taxon>
        <taxon>Kitasatosporales</taxon>
        <taxon>Streptomycetaceae</taxon>
        <taxon>Kitasatospora</taxon>
    </lineage>
</organism>
<dbReference type="Gene3D" id="2.60.40.10">
    <property type="entry name" value="Immunoglobulins"/>
    <property type="match status" value="4"/>
</dbReference>
<feature type="signal peptide" evidence="1">
    <location>
        <begin position="1"/>
        <end position="24"/>
    </location>
</feature>
<name>A0A561TTK1_9ACTN</name>
<sequence length="1208" mass="120480">MAGRVARWAAAGAAAITLLGTVQAGVSAATPAVMSPQVDLRVLLIGGGSTDPTTTAWQNALATEGVPYTLVNASGAIGSETVTLPSLSTGSHAYFNGVVVADSPTFFAAGQLSSLFSYESTFGIRQLDGYMYPSPSLGLTAAGSGAVTGTAQLTSAALTQLPELKGPVPFESGSYGYPATPVAGAPVTPWLENPAGQTLAAVYQHPSTDPQAGVSELSLTFDYNSTMLPWLLLAPGLVNWVTQDTHLGLYRNYFGQDVDDMFISDNEWSRQYQCTPAATDPNDVLCPSGVGGNAADGPADTQMTATDVDYVANWEKQTGIKLEFAFNAIGACTAPTATAESSANCSGSTTVNGQNFTDPGQAVDSGYPNDAAFVNELLKQQGSFNWITHTWSHMYLGCQVGGPQPANAPTAGSGGTLTAGGYSYEITAATAYGESEPSVPQQVTVGANGSVALSWPDAPNGGGPSLAKLESLYSGGTGFWGYNVYRAPAGSTSFGLVGQVAEDPTGAATGYSFTDTGATTPGGGPGSTSTFPTATDPGIDCSANSAWLPATSTQPDSSIEQEIGLDDAFAANNGLTNFSTGGLVTGEHSGLENPNMPKSMADMGISVFGTDASRQPQSYTIQGTSASGASNTASSAPRYPSNIYYNAANWPDELSEYNTAYVAQGSSMGDSQYPAETGKCVNTPSTTCSSAPASESTLLASESRIMLGHVLADDPRMNYAHQSNLIGPATQTVNGTTSDYGYTLLTLLNDMQAQYSSWYTAPLTQMTDATTSQTIGESAAWASAEQAGTVTASVSNGSVQVTNSAGAAVTVPITVPAGSTVNGAAFGQSYGGTLSAWTSIAAGDTTTVTTTTDTAPAITSAATANATAGAAFSATVTTSGNPTPALTESGTLPGGVTFTDNGNGTATLAGTPATGSSGSYPLTITASSPAGSTSQSLTLTVAQAPAITSATSAAFTAGTAGTFSVTSTGSSTAALKETGALPGGVTFTDNGNGTATLAGTPATGTGGSYPLTITATSPAGTANQSFTLSVAQAPAVTSAATAAFTAGTAGTFTVTTSGNPAAALTESGTLPGGVTFTDNGNGTATLAGTPATGTGGSYPLTITSTNSAGTASQSLTLTVTQAPAITSAATVTGRMLTPLSFTATTTANPTASLSETGLLPLGLAFTPGKNGTAALTGLPLLPGTYHLKLTARNATGSTTQALTVTIGA</sequence>
<dbReference type="GO" id="GO:0016020">
    <property type="term" value="C:membrane"/>
    <property type="evidence" value="ECO:0007669"/>
    <property type="project" value="InterPro"/>
</dbReference>
<protein>
    <submittedName>
        <fullName evidence="2">Uncharacterized protein</fullName>
    </submittedName>
</protein>
<keyword evidence="3" id="KW-1185">Reference proteome</keyword>
<feature type="chain" id="PRO_5038971794" evidence="1">
    <location>
        <begin position="25"/>
        <end position="1208"/>
    </location>
</feature>